<comment type="caution">
    <text evidence="1">The sequence shown here is derived from an EMBL/GenBank/DDBJ whole genome shotgun (WGS) entry which is preliminary data.</text>
</comment>
<dbReference type="PANTHER" id="PTHR41244">
    <property type="entry name" value="RHAMNAN SYNTHESIS F"/>
    <property type="match status" value="1"/>
</dbReference>
<gene>
    <name evidence="1" type="ORF">L9G74_08690</name>
</gene>
<organism evidence="1 2">
    <name type="scientific">Shewanella electrica</name>
    <dbReference type="NCBI Taxonomy" id="515560"/>
    <lineage>
        <taxon>Bacteria</taxon>
        <taxon>Pseudomonadati</taxon>
        <taxon>Pseudomonadota</taxon>
        <taxon>Gammaproteobacteria</taxon>
        <taxon>Alteromonadales</taxon>
        <taxon>Shewanellaceae</taxon>
        <taxon>Shewanella</taxon>
    </lineage>
</organism>
<dbReference type="Gene3D" id="3.20.20.80">
    <property type="entry name" value="Glycosidases"/>
    <property type="match status" value="1"/>
</dbReference>
<dbReference type="EMBL" id="JAKOGG010000004">
    <property type="protein sequence ID" value="MCS4556513.1"/>
    <property type="molecule type" value="Genomic_DNA"/>
</dbReference>
<keyword evidence="2" id="KW-1185">Reference proteome</keyword>
<dbReference type="Proteomes" id="UP001201549">
    <property type="component" value="Unassembled WGS sequence"/>
</dbReference>
<dbReference type="PANTHER" id="PTHR41244:SF1">
    <property type="entry name" value="GLYCOSYLTRANSFERASE"/>
    <property type="match status" value="1"/>
</dbReference>
<evidence type="ECO:0000313" key="1">
    <source>
        <dbReference type="EMBL" id="MCS4556513.1"/>
    </source>
</evidence>
<reference evidence="1 2" key="1">
    <citation type="submission" date="2022-02" db="EMBL/GenBank/DDBJ databases">
        <authorList>
            <person name="Zhuang L."/>
        </authorList>
    </citation>
    <scope>NUCLEOTIDE SEQUENCE [LARGE SCALE GENOMIC DNA]</scope>
    <source>
        <strain evidence="1 2">C32</strain>
    </source>
</reference>
<evidence type="ECO:0000313" key="2">
    <source>
        <dbReference type="Proteomes" id="UP001201549"/>
    </source>
</evidence>
<proteinExistence type="predicted"/>
<accession>A0ABT2FJK0</accession>
<dbReference type="CDD" id="cd11579">
    <property type="entry name" value="Glyco_tran_WbsX"/>
    <property type="match status" value="1"/>
</dbReference>
<protein>
    <submittedName>
        <fullName evidence="1">Glycoside hydrolase family 99-like domain-containing protein</fullName>
    </submittedName>
</protein>
<dbReference type="RefSeq" id="WP_238895904.1">
    <property type="nucleotide sequence ID" value="NZ_JAKOGG010000004.1"/>
</dbReference>
<dbReference type="InterPro" id="IPR032719">
    <property type="entry name" value="WbsX"/>
</dbReference>
<name>A0ABT2FJK0_9GAMM</name>
<reference evidence="2" key="2">
    <citation type="submission" date="2023-07" db="EMBL/GenBank/DDBJ databases">
        <title>Shewanella mangrovi sp. nov., an acetaldehyde- degrading bacterium isolated from mangrove sediment.</title>
        <authorList>
            <person name="Liu Y."/>
        </authorList>
    </citation>
    <scope>NUCLEOTIDE SEQUENCE [LARGE SCALE GENOMIC DNA]</scope>
    <source>
        <strain evidence="2">C32</strain>
    </source>
</reference>
<sequence length="364" mass="42746">MTKVVAFYLPQFHQIPENDKWWGEGFTEWTNVKKAKPLFNGHNQPRIPLNNNYYDLSSAKTLEWQASLMNNYGIDGMCFYHYWFGGKTLLEKPLENLLENPSINMPFCLAWANEPWTRAWDGGDKEVIMEQHYGSQSDWEAHFDYLYNAFKDIRYLTYEGKPIFIIYRAQSIPDLEKMLIFWQELAKNKGLSGIHFVRMNTGFSNEQCGLSGITAQLDFEPMYSLTHSLKLVSRIRRFLRKRFRIFLNLFLERKLPIDVVDYQAIWDQILARDITGNTYPGAFVGWDNTPRKGSRGLIVKGSSAGNFRKNFTIQYNRCVESNAEFIFINAWNEWAEGTYLEPDIENQYEYLEVIRNVKADNDIN</sequence>
<dbReference type="Pfam" id="PF14307">
    <property type="entry name" value="Glyco_tran_WbsX"/>
    <property type="match status" value="1"/>
</dbReference>